<feature type="region of interest" description="Disordered" evidence="1">
    <location>
        <begin position="390"/>
        <end position="420"/>
    </location>
</feature>
<dbReference type="AlphaFoldDB" id="L1LDU9"/>
<dbReference type="InterPro" id="IPR007480">
    <property type="entry name" value="DUF529"/>
</dbReference>
<proteinExistence type="predicted"/>
<sequence length="435" mass="49803">MCCQIIDWISKQCGLNTFRPPVYLYPFVLDLVNIDHDKVVIAKGTEYDRGFTSTVYYPKKKKYFHEVTDEGTIVWRAGESEKGTELVRLSSEKSTLIVIICRCARREYARHYRKTDGCWRNVDEPANESAVIEDNEMNEKHENTLNTDNKLAEFSFSTVLPLDQSAGESARVSGYSEVQVHNLEAPTFLAQKYDAEITYVELDLSDVNFDIFLIGDSFIDGVPLKIFTVKDGYRLTEIYDASVPVFTCSSGENIRSVVAYYDRTNLLSVLVNVVNNGRLIWFCHNRKDGIWSRVTRQEHETLLNILKEQALRDKEEHSTVNRLQTAICNEKVLPSLLTENDLSVGQETILKIKDEKDYTSLPSVCEGDVKKTRDEHVTYIGEIFDNFGDNHHNSNFNNTRQRSVRQTISTKGPKEDKSDEVSYTLNHGQEVVLCE</sequence>
<organism evidence="2 3">
    <name type="scientific">Theileria equi strain WA</name>
    <dbReference type="NCBI Taxonomy" id="1537102"/>
    <lineage>
        <taxon>Eukaryota</taxon>
        <taxon>Sar</taxon>
        <taxon>Alveolata</taxon>
        <taxon>Apicomplexa</taxon>
        <taxon>Aconoidasida</taxon>
        <taxon>Piroplasmida</taxon>
        <taxon>Theileriidae</taxon>
        <taxon>Theileria</taxon>
    </lineage>
</organism>
<accession>L1LDU9</accession>
<dbReference type="Proteomes" id="UP000031512">
    <property type="component" value="Unassembled WGS sequence"/>
</dbReference>
<reference evidence="2 3" key="1">
    <citation type="journal article" date="2012" name="BMC Genomics">
        <title>Comparative genomic analysis and phylogenetic position of Theileria equi.</title>
        <authorList>
            <person name="Kappmeyer L.S."/>
            <person name="Thiagarajan M."/>
            <person name="Herndon D.R."/>
            <person name="Ramsay J.D."/>
            <person name="Caler E."/>
            <person name="Djikeng A."/>
            <person name="Gillespie J.J."/>
            <person name="Lau A.O."/>
            <person name="Roalson E.H."/>
            <person name="Silva J.C."/>
            <person name="Silva M.G."/>
            <person name="Suarez C.E."/>
            <person name="Ueti M.W."/>
            <person name="Nene V.M."/>
            <person name="Mealey R.H."/>
            <person name="Knowles D.P."/>
            <person name="Brayton K.A."/>
        </authorList>
    </citation>
    <scope>NUCLEOTIDE SEQUENCE [LARGE SCALE GENOMIC DNA]</scope>
    <source>
        <strain evidence="2 3">WA</strain>
    </source>
</reference>
<dbReference type="KEGG" id="beq:BEWA_053730"/>
<protein>
    <submittedName>
        <fullName evidence="2">Uncharacterized protein</fullName>
    </submittedName>
</protein>
<keyword evidence="3" id="KW-1185">Reference proteome</keyword>
<comment type="caution">
    <text evidence="2">The sequence shown here is derived from an EMBL/GenBank/DDBJ whole genome shotgun (WGS) entry which is preliminary data.</text>
</comment>
<dbReference type="Pfam" id="PF04385">
    <property type="entry name" value="FAINT"/>
    <property type="match status" value="2"/>
</dbReference>
<dbReference type="GeneID" id="15802925"/>
<evidence type="ECO:0000313" key="2">
    <source>
        <dbReference type="EMBL" id="EKX73318.1"/>
    </source>
</evidence>
<dbReference type="VEuPathDB" id="PiroplasmaDB:BEWA_053730"/>
<dbReference type="RefSeq" id="XP_004832770.1">
    <property type="nucleotide sequence ID" value="XM_004832713.1"/>
</dbReference>
<evidence type="ECO:0000256" key="1">
    <source>
        <dbReference type="SAM" id="MobiDB-lite"/>
    </source>
</evidence>
<gene>
    <name evidence="2" type="ORF">BEWA_053730</name>
</gene>
<feature type="compositionally biased region" description="Polar residues" evidence="1">
    <location>
        <begin position="393"/>
        <end position="410"/>
    </location>
</feature>
<evidence type="ECO:0000313" key="3">
    <source>
        <dbReference type="Proteomes" id="UP000031512"/>
    </source>
</evidence>
<dbReference type="EMBL" id="ACOU01000003">
    <property type="protein sequence ID" value="EKX73318.1"/>
    <property type="molecule type" value="Genomic_DNA"/>
</dbReference>
<name>L1LDU9_THEEQ</name>